<dbReference type="AlphaFoldDB" id="A0A183D3B0"/>
<proteinExistence type="predicted"/>
<dbReference type="Proteomes" id="UP000271098">
    <property type="component" value="Unassembled WGS sequence"/>
</dbReference>
<accession>A0A183D3B0</accession>
<evidence type="ECO:0000313" key="3">
    <source>
        <dbReference type="WBParaSite" id="GPUH_0000320601-mRNA-1"/>
    </source>
</evidence>
<dbReference type="WBParaSite" id="GPUH_0000320601-mRNA-1">
    <property type="protein sequence ID" value="GPUH_0000320601-mRNA-1"/>
    <property type="gene ID" value="GPUH_0000320601"/>
</dbReference>
<sequence length="104" mass="11408">MSGTGKCLEHRVATVTPTTTNSVNLKSNRYTQSMNEGTSSALAEEAGWMDKLQYAAACYQTVNFFPDAISGTVFRLSLPIQQQQQQLVTLPSLHPGVPRRFSSL</sequence>
<keyword evidence="2" id="KW-1185">Reference proteome</keyword>
<reference evidence="1 2" key="2">
    <citation type="submission" date="2018-11" db="EMBL/GenBank/DDBJ databases">
        <authorList>
            <consortium name="Pathogen Informatics"/>
        </authorList>
    </citation>
    <scope>NUCLEOTIDE SEQUENCE [LARGE SCALE GENOMIC DNA]</scope>
</reference>
<name>A0A183D3B0_9BILA</name>
<organism evidence="3">
    <name type="scientific">Gongylonema pulchrum</name>
    <dbReference type="NCBI Taxonomy" id="637853"/>
    <lineage>
        <taxon>Eukaryota</taxon>
        <taxon>Metazoa</taxon>
        <taxon>Ecdysozoa</taxon>
        <taxon>Nematoda</taxon>
        <taxon>Chromadorea</taxon>
        <taxon>Rhabditida</taxon>
        <taxon>Spirurina</taxon>
        <taxon>Spiruromorpha</taxon>
        <taxon>Spiruroidea</taxon>
        <taxon>Gongylonematidae</taxon>
        <taxon>Gongylonema</taxon>
    </lineage>
</organism>
<evidence type="ECO:0000313" key="1">
    <source>
        <dbReference type="EMBL" id="VDK38450.1"/>
    </source>
</evidence>
<gene>
    <name evidence="1" type="ORF">GPUH_LOCUS3199</name>
</gene>
<evidence type="ECO:0000313" key="2">
    <source>
        <dbReference type="Proteomes" id="UP000271098"/>
    </source>
</evidence>
<protein>
    <submittedName>
        <fullName evidence="1 3">Uncharacterized protein</fullName>
    </submittedName>
</protein>
<reference evidence="3" key="1">
    <citation type="submission" date="2016-06" db="UniProtKB">
        <authorList>
            <consortium name="WormBaseParasite"/>
        </authorList>
    </citation>
    <scope>IDENTIFICATION</scope>
</reference>
<dbReference type="EMBL" id="UYRT01005321">
    <property type="protein sequence ID" value="VDK38450.1"/>
    <property type="molecule type" value="Genomic_DNA"/>
</dbReference>